<dbReference type="InterPro" id="IPR020568">
    <property type="entry name" value="Ribosomal_Su5_D2-typ_SF"/>
</dbReference>
<comment type="caution">
    <text evidence="1">The sequence shown here is derived from an EMBL/GenBank/DDBJ whole genome shotgun (WGS) entry which is preliminary data.</text>
</comment>
<dbReference type="Gene3D" id="3.30.230.20">
    <property type="entry name" value="lpxc deacetylase, domain 1"/>
    <property type="match status" value="1"/>
</dbReference>
<dbReference type="GO" id="GO:0016020">
    <property type="term" value="C:membrane"/>
    <property type="evidence" value="ECO:0007669"/>
    <property type="project" value="GOC"/>
</dbReference>
<keyword evidence="2" id="KW-1185">Reference proteome</keyword>
<dbReference type="SUPFAM" id="SSF54211">
    <property type="entry name" value="Ribosomal protein S5 domain 2-like"/>
    <property type="match status" value="1"/>
</dbReference>
<reference evidence="1 2" key="1">
    <citation type="submission" date="2020-07" db="EMBL/GenBank/DDBJ databases">
        <title>Vibrio marinisediminis sp. nov., isolated from marine sediment.</title>
        <authorList>
            <person name="Ji X."/>
        </authorList>
    </citation>
    <scope>NUCLEOTIDE SEQUENCE [LARGE SCALE GENOMIC DNA]</scope>
    <source>
        <strain evidence="1 2">404</strain>
    </source>
</reference>
<protein>
    <submittedName>
        <fullName evidence="1">UDP-3-O-acyl-N-acetylglucosamine deacetylase</fullName>
    </submittedName>
</protein>
<name>A0A7W2IVY0_9VIBR</name>
<feature type="non-terminal residue" evidence="1">
    <location>
        <position position="33"/>
    </location>
</feature>
<proteinExistence type="predicted"/>
<evidence type="ECO:0000313" key="1">
    <source>
        <dbReference type="EMBL" id="MBA5764919.1"/>
    </source>
</evidence>
<gene>
    <name evidence="1" type="ORF">H2O73_21460</name>
</gene>
<dbReference type="InterPro" id="IPR015870">
    <property type="entry name" value="UDP-acyl_N-AcGlcN_deAcase_N"/>
</dbReference>
<dbReference type="RefSeq" id="WP_182110841.1">
    <property type="nucleotide sequence ID" value="NZ_JACFYF010000354.1"/>
</dbReference>
<dbReference type="InterPro" id="IPR004463">
    <property type="entry name" value="UDP-acyl_GlcNac_deAcase"/>
</dbReference>
<dbReference type="GO" id="GO:0009245">
    <property type="term" value="P:lipid A biosynthetic process"/>
    <property type="evidence" value="ECO:0007669"/>
    <property type="project" value="InterPro"/>
</dbReference>
<organism evidence="1 2">
    <name type="scientific">Vibrio marinisediminis</name>
    <dbReference type="NCBI Taxonomy" id="2758441"/>
    <lineage>
        <taxon>Bacteria</taxon>
        <taxon>Pseudomonadati</taxon>
        <taxon>Pseudomonadota</taxon>
        <taxon>Gammaproteobacteria</taxon>
        <taxon>Vibrionales</taxon>
        <taxon>Vibrionaceae</taxon>
        <taxon>Vibrio</taxon>
    </lineage>
</organism>
<dbReference type="GO" id="GO:0103117">
    <property type="term" value="F:UDP-3-O-acyl-N-acetylglucosamine deacetylase activity"/>
    <property type="evidence" value="ECO:0007669"/>
    <property type="project" value="InterPro"/>
</dbReference>
<evidence type="ECO:0000313" key="2">
    <source>
        <dbReference type="Proteomes" id="UP000571701"/>
    </source>
</evidence>
<accession>A0A7W2IVY0</accession>
<sequence>MIKQRTLKNIIRATGVGLHSGEKVYLTLKPAPV</sequence>
<dbReference type="EMBL" id="JACFYF010000354">
    <property type="protein sequence ID" value="MBA5764919.1"/>
    <property type="molecule type" value="Genomic_DNA"/>
</dbReference>
<dbReference type="AlphaFoldDB" id="A0A7W2IVY0"/>
<dbReference type="Pfam" id="PF03331">
    <property type="entry name" value="LpxC"/>
    <property type="match status" value="1"/>
</dbReference>
<dbReference type="Proteomes" id="UP000571701">
    <property type="component" value="Unassembled WGS sequence"/>
</dbReference>